<dbReference type="OrthoDB" id="5917823at2759"/>
<protein>
    <recommendedName>
        <fullName evidence="6">Caveolin</fullName>
    </recommendedName>
</protein>
<name>A0A9Q0YFT9_HOLLE</name>
<dbReference type="InterPro" id="IPR001612">
    <property type="entry name" value="Caveolin"/>
</dbReference>
<keyword evidence="3 6" id="KW-1003">Cell membrane</keyword>
<evidence type="ECO:0000256" key="3">
    <source>
        <dbReference type="ARBA" id="ARBA00022475"/>
    </source>
</evidence>
<keyword evidence="4 6" id="KW-0333">Golgi apparatus</keyword>
<keyword evidence="8" id="KW-1133">Transmembrane helix</keyword>
<dbReference type="GO" id="GO:0070836">
    <property type="term" value="P:caveola assembly"/>
    <property type="evidence" value="ECO:0007669"/>
    <property type="project" value="InterPro"/>
</dbReference>
<comment type="caution">
    <text evidence="9">The sequence shown here is derived from an EMBL/GenBank/DDBJ whole genome shotgun (WGS) entry which is preliminary data.</text>
</comment>
<evidence type="ECO:0000256" key="6">
    <source>
        <dbReference type="RuleBase" id="RU000680"/>
    </source>
</evidence>
<dbReference type="Pfam" id="PF01146">
    <property type="entry name" value="Caveolin"/>
    <property type="match status" value="1"/>
</dbReference>
<feature type="region of interest" description="Disordered" evidence="7">
    <location>
        <begin position="1"/>
        <end position="63"/>
    </location>
</feature>
<dbReference type="Proteomes" id="UP001152320">
    <property type="component" value="Chromosome 22"/>
</dbReference>
<feature type="transmembrane region" description="Helical" evidence="8">
    <location>
        <begin position="125"/>
        <end position="148"/>
    </location>
</feature>
<dbReference type="PANTHER" id="PTHR10844:SF30">
    <property type="entry name" value="CAVEOLIN"/>
    <property type="match status" value="1"/>
</dbReference>
<dbReference type="PANTHER" id="PTHR10844">
    <property type="entry name" value="CAVEOLIN"/>
    <property type="match status" value="1"/>
</dbReference>
<evidence type="ECO:0000256" key="5">
    <source>
        <dbReference type="ARBA" id="ARBA00023136"/>
    </source>
</evidence>
<reference evidence="9" key="1">
    <citation type="submission" date="2021-10" db="EMBL/GenBank/DDBJ databases">
        <title>Tropical sea cucumber genome reveals ecological adaptation and Cuvierian tubules defense mechanism.</title>
        <authorList>
            <person name="Chen T."/>
        </authorList>
    </citation>
    <scope>NUCLEOTIDE SEQUENCE</scope>
    <source>
        <strain evidence="9">Nanhai2018</strain>
        <tissue evidence="9">Muscle</tissue>
    </source>
</reference>
<sequence>MASQKQKVGEFQPETVSDRASSGHGVHLQIQPPSQGDRRLPPSYSDGNPLLESEDDGNTSSTQCCPVDIQHRVRIETRDPLEDYYEPKPYVPVNFDAVFTEPEEAGGLDIIYIINRAIYYWTKRCLYVIFSCLLGPILAFLFGITFAILQFIRIWMLNPVVRIWHMIISCLDKIYRPVIRTFIDPYFEAVGQVWRRIKFPERSYKLQVTGVALGQNAAHPQETT</sequence>
<comment type="subcellular location">
    <subcellularLocation>
        <location evidence="1 6">Cell membrane</location>
        <topology evidence="1 6">Peripheral membrane protein</topology>
    </subcellularLocation>
    <subcellularLocation>
        <location evidence="6">Golgi apparatus membrane</location>
        <topology evidence="6">Peripheral membrane protein</topology>
    </subcellularLocation>
    <subcellularLocation>
        <location evidence="6">Membrane</location>
        <location evidence="6">Caveola</location>
        <topology evidence="6">Peripheral membrane protein</topology>
    </subcellularLocation>
</comment>
<keyword evidence="10" id="KW-1185">Reference proteome</keyword>
<proteinExistence type="inferred from homology"/>
<dbReference type="GO" id="GO:0000139">
    <property type="term" value="C:Golgi membrane"/>
    <property type="evidence" value="ECO:0007669"/>
    <property type="project" value="UniProtKB-SubCell"/>
</dbReference>
<dbReference type="GO" id="GO:0060090">
    <property type="term" value="F:molecular adaptor activity"/>
    <property type="evidence" value="ECO:0007669"/>
    <property type="project" value="TreeGrafter"/>
</dbReference>
<accession>A0A9Q0YFT9</accession>
<evidence type="ECO:0000256" key="7">
    <source>
        <dbReference type="SAM" id="MobiDB-lite"/>
    </source>
</evidence>
<evidence type="ECO:0000256" key="8">
    <source>
        <dbReference type="SAM" id="Phobius"/>
    </source>
</evidence>
<dbReference type="AlphaFoldDB" id="A0A9Q0YFT9"/>
<evidence type="ECO:0000256" key="4">
    <source>
        <dbReference type="ARBA" id="ARBA00023034"/>
    </source>
</evidence>
<evidence type="ECO:0000256" key="2">
    <source>
        <dbReference type="ARBA" id="ARBA00010988"/>
    </source>
</evidence>
<evidence type="ECO:0000256" key="1">
    <source>
        <dbReference type="ARBA" id="ARBA00004202"/>
    </source>
</evidence>
<evidence type="ECO:0000313" key="10">
    <source>
        <dbReference type="Proteomes" id="UP001152320"/>
    </source>
</evidence>
<comment type="function">
    <text evidence="6">May act as a scaffolding protein within caveolar membranes. Interacts directly with G-protein alpha subunits and can functionally regulate their activity.</text>
</comment>
<keyword evidence="8" id="KW-0812">Transmembrane</keyword>
<organism evidence="9 10">
    <name type="scientific">Holothuria leucospilota</name>
    <name type="common">Black long sea cucumber</name>
    <name type="synonym">Mertensiothuria leucospilota</name>
    <dbReference type="NCBI Taxonomy" id="206669"/>
    <lineage>
        <taxon>Eukaryota</taxon>
        <taxon>Metazoa</taxon>
        <taxon>Echinodermata</taxon>
        <taxon>Eleutherozoa</taxon>
        <taxon>Echinozoa</taxon>
        <taxon>Holothuroidea</taxon>
        <taxon>Aspidochirotacea</taxon>
        <taxon>Aspidochirotida</taxon>
        <taxon>Holothuriidae</taxon>
        <taxon>Holothuria</taxon>
    </lineage>
</organism>
<comment type="similarity">
    <text evidence="2 6">Belongs to the caveolin family.</text>
</comment>
<keyword evidence="5 6" id="KW-0472">Membrane</keyword>
<gene>
    <name evidence="9" type="ORF">HOLleu_40246</name>
</gene>
<dbReference type="EMBL" id="JAIZAY010000022">
    <property type="protein sequence ID" value="KAJ8020610.1"/>
    <property type="molecule type" value="Genomic_DNA"/>
</dbReference>
<dbReference type="GO" id="GO:0005901">
    <property type="term" value="C:caveola"/>
    <property type="evidence" value="ECO:0007669"/>
    <property type="project" value="UniProtKB-SubCell"/>
</dbReference>
<evidence type="ECO:0000313" key="9">
    <source>
        <dbReference type="EMBL" id="KAJ8020610.1"/>
    </source>
</evidence>